<name>A0A401ILQ3_APHSA</name>
<comment type="similarity">
    <text evidence="1">Belongs to the glycosyltransferase 2 family.</text>
</comment>
<organism evidence="5 6">
    <name type="scientific">Aphanothece sacrum FPU1</name>
    <dbReference type="NCBI Taxonomy" id="1920663"/>
    <lineage>
        <taxon>Bacteria</taxon>
        <taxon>Bacillati</taxon>
        <taxon>Cyanobacteriota</taxon>
        <taxon>Cyanophyceae</taxon>
        <taxon>Oscillatoriophycideae</taxon>
        <taxon>Chroococcales</taxon>
        <taxon>Aphanothecaceae</taxon>
        <taxon>Aphanothece</taxon>
    </lineage>
</organism>
<gene>
    <name evidence="5" type="ORF">AsFPU1_3603</name>
</gene>
<keyword evidence="2" id="KW-0328">Glycosyltransferase</keyword>
<evidence type="ECO:0000256" key="1">
    <source>
        <dbReference type="ARBA" id="ARBA00006739"/>
    </source>
</evidence>
<keyword evidence="4" id="KW-0472">Membrane</keyword>
<proteinExistence type="inferred from homology"/>
<evidence type="ECO:0000256" key="2">
    <source>
        <dbReference type="ARBA" id="ARBA00022676"/>
    </source>
</evidence>
<dbReference type="Pfam" id="PF13641">
    <property type="entry name" value="Glyco_tranf_2_3"/>
    <property type="match status" value="1"/>
</dbReference>
<keyword evidence="4" id="KW-0812">Transmembrane</keyword>
<evidence type="ECO:0000256" key="3">
    <source>
        <dbReference type="ARBA" id="ARBA00022679"/>
    </source>
</evidence>
<dbReference type="RefSeq" id="WP_124978667.1">
    <property type="nucleotide sequence ID" value="NZ_BDQK01000016.1"/>
</dbReference>
<dbReference type="PANTHER" id="PTHR43630">
    <property type="entry name" value="POLY-BETA-1,6-N-ACETYL-D-GLUCOSAMINE SYNTHASE"/>
    <property type="match status" value="1"/>
</dbReference>
<feature type="transmembrane region" description="Helical" evidence="4">
    <location>
        <begin position="362"/>
        <end position="382"/>
    </location>
</feature>
<feature type="transmembrane region" description="Helical" evidence="4">
    <location>
        <begin position="327"/>
        <end position="350"/>
    </location>
</feature>
<dbReference type="EMBL" id="BDQK01000016">
    <property type="protein sequence ID" value="GBF82175.1"/>
    <property type="molecule type" value="Genomic_DNA"/>
</dbReference>
<dbReference type="OrthoDB" id="9797391at2"/>
<keyword evidence="3 5" id="KW-0808">Transferase</keyword>
<dbReference type="Proteomes" id="UP000287247">
    <property type="component" value="Unassembled WGS sequence"/>
</dbReference>
<dbReference type="InterPro" id="IPR029044">
    <property type="entry name" value="Nucleotide-diphossugar_trans"/>
</dbReference>
<keyword evidence="6" id="KW-1185">Reference proteome</keyword>
<feature type="transmembrane region" description="Helical" evidence="4">
    <location>
        <begin position="293"/>
        <end position="315"/>
    </location>
</feature>
<dbReference type="PANTHER" id="PTHR43630:SF1">
    <property type="entry name" value="POLY-BETA-1,6-N-ACETYL-D-GLUCOSAMINE SYNTHASE"/>
    <property type="match status" value="1"/>
</dbReference>
<keyword evidence="4" id="KW-1133">Transmembrane helix</keyword>
<dbReference type="AlphaFoldDB" id="A0A401ILQ3"/>
<protein>
    <submittedName>
        <fullName evidence="5">Glycosyl transferase</fullName>
    </submittedName>
</protein>
<evidence type="ECO:0000313" key="5">
    <source>
        <dbReference type="EMBL" id="GBF82175.1"/>
    </source>
</evidence>
<dbReference type="SUPFAM" id="SSF53448">
    <property type="entry name" value="Nucleotide-diphospho-sugar transferases"/>
    <property type="match status" value="1"/>
</dbReference>
<comment type="caution">
    <text evidence="5">The sequence shown here is derived from an EMBL/GenBank/DDBJ whole genome shotgun (WGS) entry which is preliminary data.</text>
</comment>
<dbReference type="Gene3D" id="3.90.550.10">
    <property type="entry name" value="Spore Coat Polysaccharide Biosynthesis Protein SpsA, Chain A"/>
    <property type="match status" value="1"/>
</dbReference>
<evidence type="ECO:0000256" key="4">
    <source>
        <dbReference type="SAM" id="Phobius"/>
    </source>
</evidence>
<sequence>MNLILEGLLFLISLILSIPCGVLFMECLMSLFPGSTSLDIKLENEPNFKILIPAHNEDMVIDKTLISLLSQVKTPEQIIVIADNCTDKTAAIAQNFGVTVIERQDTEKRGKGYALDYGLNFLKNNHPDIIILVDADCYVTSGTIQLLAQQAQINGRPIQALYLLEKPTNPSPKDLISALAFLVKNQVRSTGLNRLGLPCLLAGTGMAFPWSVLQKVSLASGNIVEDMQLGIDLSLAGYSPQFCPDAKVTGILPQESGAAKTQRTRWEHGHIKTLLTQVPRLLKEAIFQRRFDLFALALEVSVPPLSLLVMLWMIGMSMMVTAGLLGFSWLSTFILGIGGVFLIVGILSGWAKFGREEIPGSALISIPFYLLWKIPLYFTFLIRPQSQWVRTKRDLS</sequence>
<accession>A0A401ILQ3</accession>
<evidence type="ECO:0000313" key="6">
    <source>
        <dbReference type="Proteomes" id="UP000287247"/>
    </source>
</evidence>
<dbReference type="CDD" id="cd06438">
    <property type="entry name" value="EpsO_like"/>
    <property type="match status" value="1"/>
</dbReference>
<feature type="transmembrane region" description="Helical" evidence="4">
    <location>
        <begin position="7"/>
        <end position="32"/>
    </location>
</feature>
<dbReference type="GO" id="GO:0016757">
    <property type="term" value="F:glycosyltransferase activity"/>
    <property type="evidence" value="ECO:0007669"/>
    <property type="project" value="UniProtKB-KW"/>
</dbReference>
<reference evidence="6" key="1">
    <citation type="submission" date="2017-05" db="EMBL/GenBank/DDBJ databases">
        <title>Physiological properties and genetic analysis related to exopolysaccharide production of fresh-water unicellular cyanobacterium Aphanothece sacrum, Suizenji Nori, that has been cultured as a food source in Japan.</title>
        <authorList>
            <person name="Kanesaki Y."/>
            <person name="Yoshikawa S."/>
            <person name="Ohki K."/>
        </authorList>
    </citation>
    <scope>NUCLEOTIDE SEQUENCE [LARGE SCALE GENOMIC DNA]</scope>
    <source>
        <strain evidence="6">FPU1</strain>
    </source>
</reference>